<dbReference type="Proteomes" id="UP000067476">
    <property type="component" value="Chromosome"/>
</dbReference>
<dbReference type="InterPro" id="IPR013148">
    <property type="entry name" value="Glyco_hydro_32_N"/>
</dbReference>
<dbReference type="AlphaFoldDB" id="A0A0K1W1W3"/>
<dbReference type="GO" id="GO:0005737">
    <property type="term" value="C:cytoplasm"/>
    <property type="evidence" value="ECO:0007669"/>
    <property type="project" value="TreeGrafter"/>
</dbReference>
<dbReference type="GO" id="GO:0005987">
    <property type="term" value="P:sucrose catabolic process"/>
    <property type="evidence" value="ECO:0007669"/>
    <property type="project" value="TreeGrafter"/>
</dbReference>
<sequence>MSKFRWIITAFALIYLSAGAYFFATLSSYSNYQKSFQERFSNKFHVQMQETGLMNDILGGFYRDGYWHVYYLYNNEAVFDDDGTNHGKWGSTMYHVTTKDWIHWNYIGIAADKDLTYYNDISSGTVFEDKNNFFKYGEGTIIAMVSSFARNEQNIMGYYSIDGGYNFIPIKDTPIINRKQEYDNPGDFRDPFFFKMDGKYVMYLAQNDNFGVWVADEPTGEYFKTGKYYAKHPMLECPNIFQMNVKNSNKKKFVLFYGGNGGWGQDSDNLYTGTYYVVGEIDNNYVFIPDENQETKRFDFGPDYYAAKYMLNQQSNLNVDKLISTAWLGSWSYIYQLPDDGRIGSMSVAREVSLENTGTENKPNYTINSDFLGFENTLKTKKVELINKNSFTEIGGIFKMVINLNNLNNFNSNINFELNANSYNAKIKLDFTNNKISVKRSSTYKNLKNNEGFSNIREYYADLKNFKNNSIEILLDKTTLEMKFPDGSTFTMLKFLEENDNEILTFKTDDNLKINYDYYDLSTI</sequence>
<dbReference type="EMBL" id="CP012357">
    <property type="protein sequence ID" value="AKX34176.1"/>
    <property type="molecule type" value="Genomic_DNA"/>
</dbReference>
<dbReference type="OrthoDB" id="387639at2"/>
<evidence type="ECO:0000259" key="4">
    <source>
        <dbReference type="Pfam" id="PF00251"/>
    </source>
</evidence>
<dbReference type="Pfam" id="PF00251">
    <property type="entry name" value="Glyco_hydro_32N"/>
    <property type="match status" value="1"/>
</dbReference>
<dbReference type="GO" id="GO:0004575">
    <property type="term" value="F:sucrose alpha-glucosidase activity"/>
    <property type="evidence" value="ECO:0007669"/>
    <property type="project" value="TreeGrafter"/>
</dbReference>
<evidence type="ECO:0000256" key="2">
    <source>
        <dbReference type="ARBA" id="ARBA00022801"/>
    </source>
</evidence>
<dbReference type="PATRIC" id="fig|216942.3.peg.531"/>
<dbReference type="KEGG" id="sll:SLITO_v1c05280"/>
<dbReference type="CDD" id="cd18622">
    <property type="entry name" value="GH32_Inu-like"/>
    <property type="match status" value="1"/>
</dbReference>
<keyword evidence="6" id="KW-1185">Reference proteome</keyword>
<dbReference type="SMART" id="SM00640">
    <property type="entry name" value="Glyco_32"/>
    <property type="match status" value="1"/>
</dbReference>
<dbReference type="STRING" id="216942.SLITO_v1c05280"/>
<dbReference type="InterPro" id="IPR013320">
    <property type="entry name" value="ConA-like_dom_sf"/>
</dbReference>
<proteinExistence type="inferred from homology"/>
<name>A0A0K1W1W3_9MOLU</name>
<dbReference type="RefSeq" id="WP_075058269.1">
    <property type="nucleotide sequence ID" value="NZ_CP012357.1"/>
</dbReference>
<dbReference type="PANTHER" id="PTHR42800">
    <property type="entry name" value="EXOINULINASE INUD (AFU_ORTHOLOGUE AFUA_5G00480)"/>
    <property type="match status" value="1"/>
</dbReference>
<dbReference type="InterPro" id="IPR001362">
    <property type="entry name" value="Glyco_hydro_32"/>
</dbReference>
<gene>
    <name evidence="5" type="ORF">SLITO_v1c05280</name>
</gene>
<dbReference type="PANTHER" id="PTHR42800:SF1">
    <property type="entry name" value="EXOINULINASE INUD (AFU_ORTHOLOGUE AFUA_5G00480)"/>
    <property type="match status" value="1"/>
</dbReference>
<evidence type="ECO:0000313" key="5">
    <source>
        <dbReference type="EMBL" id="AKX34176.1"/>
    </source>
</evidence>
<feature type="domain" description="Glycosyl hydrolase family 32 N-terminal" evidence="4">
    <location>
        <begin position="50"/>
        <end position="358"/>
    </location>
</feature>
<evidence type="ECO:0000313" key="6">
    <source>
        <dbReference type="Proteomes" id="UP000067476"/>
    </source>
</evidence>
<protein>
    <submittedName>
        <fullName evidence="5">Fructan hydrolase</fullName>
    </submittedName>
</protein>
<accession>A0A0K1W1W3</accession>
<dbReference type="SUPFAM" id="SSF75005">
    <property type="entry name" value="Arabinanase/levansucrase/invertase"/>
    <property type="match status" value="1"/>
</dbReference>
<keyword evidence="3" id="KW-0326">Glycosidase</keyword>
<dbReference type="SUPFAM" id="SSF49899">
    <property type="entry name" value="Concanavalin A-like lectins/glucanases"/>
    <property type="match status" value="1"/>
</dbReference>
<evidence type="ECO:0000256" key="1">
    <source>
        <dbReference type="ARBA" id="ARBA00009902"/>
    </source>
</evidence>
<comment type="similarity">
    <text evidence="1">Belongs to the glycosyl hydrolase 32 family.</text>
</comment>
<organism evidence="5 6">
    <name type="scientific">Spiroplasma litorale</name>
    <dbReference type="NCBI Taxonomy" id="216942"/>
    <lineage>
        <taxon>Bacteria</taxon>
        <taxon>Bacillati</taxon>
        <taxon>Mycoplasmatota</taxon>
        <taxon>Mollicutes</taxon>
        <taxon>Entomoplasmatales</taxon>
        <taxon>Spiroplasmataceae</taxon>
        <taxon>Spiroplasma</taxon>
    </lineage>
</organism>
<dbReference type="InterPro" id="IPR023296">
    <property type="entry name" value="Glyco_hydro_beta-prop_sf"/>
</dbReference>
<dbReference type="Gene3D" id="2.115.10.20">
    <property type="entry name" value="Glycosyl hydrolase domain, family 43"/>
    <property type="match status" value="1"/>
</dbReference>
<keyword evidence="2 5" id="KW-0378">Hydrolase</keyword>
<evidence type="ECO:0000256" key="3">
    <source>
        <dbReference type="ARBA" id="ARBA00023295"/>
    </source>
</evidence>
<reference evidence="5 6" key="1">
    <citation type="journal article" date="2015" name="Genome Announc.">
        <title>Complete Genome Sequence of Spiroplasma litorale TN-1T (DSM 21781), a Bacterium Isolated from a Green-Eyed Horsefly (Tabanus nigrovittatus).</title>
        <authorList>
            <person name="Lo W.S."/>
            <person name="Lai Y.C."/>
            <person name="Lien Y.W."/>
            <person name="Wang T.H."/>
            <person name="Kuo C.H."/>
        </authorList>
    </citation>
    <scope>NUCLEOTIDE SEQUENCE [LARGE SCALE GENOMIC DNA]</scope>
    <source>
        <strain evidence="5 6">TN-1</strain>
    </source>
</reference>